<dbReference type="RefSeq" id="WP_268235125.1">
    <property type="nucleotide sequence ID" value="NZ_BMFK01000001.1"/>
</dbReference>
<reference evidence="1" key="1">
    <citation type="journal article" date="2014" name="Int. J. Syst. Evol. Microbiol.">
        <title>Complete genome sequence of Corynebacterium casei LMG S-19264T (=DSM 44701T), isolated from a smear-ripened cheese.</title>
        <authorList>
            <consortium name="US DOE Joint Genome Institute (JGI-PGF)"/>
            <person name="Walter F."/>
            <person name="Albersmeier A."/>
            <person name="Kalinowski J."/>
            <person name="Ruckert C."/>
        </authorList>
    </citation>
    <scope>NUCLEOTIDE SEQUENCE</scope>
    <source>
        <strain evidence="1">CGMCC 1.12698</strain>
    </source>
</reference>
<dbReference type="Proteomes" id="UP000605259">
    <property type="component" value="Unassembled WGS sequence"/>
</dbReference>
<keyword evidence="2" id="KW-1185">Reference proteome</keyword>
<gene>
    <name evidence="1" type="ORF">GCM10007140_06130</name>
</gene>
<organism evidence="1 2">
    <name type="scientific">Priestia taiwanensis</name>
    <dbReference type="NCBI Taxonomy" id="1347902"/>
    <lineage>
        <taxon>Bacteria</taxon>
        <taxon>Bacillati</taxon>
        <taxon>Bacillota</taxon>
        <taxon>Bacilli</taxon>
        <taxon>Bacillales</taxon>
        <taxon>Bacillaceae</taxon>
        <taxon>Priestia</taxon>
    </lineage>
</organism>
<evidence type="ECO:0000313" key="1">
    <source>
        <dbReference type="EMBL" id="GGE58558.1"/>
    </source>
</evidence>
<name>A0A917AMH6_9BACI</name>
<dbReference type="AlphaFoldDB" id="A0A917AMH6"/>
<proteinExistence type="predicted"/>
<comment type="caution">
    <text evidence="1">The sequence shown here is derived from an EMBL/GenBank/DDBJ whole genome shotgun (WGS) entry which is preliminary data.</text>
</comment>
<dbReference type="EMBL" id="BMFK01000001">
    <property type="protein sequence ID" value="GGE58558.1"/>
    <property type="molecule type" value="Genomic_DNA"/>
</dbReference>
<protein>
    <submittedName>
        <fullName evidence="1">Uncharacterized protein</fullName>
    </submittedName>
</protein>
<accession>A0A917AMH6</accession>
<evidence type="ECO:0000313" key="2">
    <source>
        <dbReference type="Proteomes" id="UP000605259"/>
    </source>
</evidence>
<reference evidence="1" key="2">
    <citation type="submission" date="2020-09" db="EMBL/GenBank/DDBJ databases">
        <authorList>
            <person name="Sun Q."/>
            <person name="Zhou Y."/>
        </authorList>
    </citation>
    <scope>NUCLEOTIDE SEQUENCE</scope>
    <source>
        <strain evidence="1">CGMCC 1.12698</strain>
    </source>
</reference>
<sequence>MNQRVGFLVSKLIYKELIINGALNNKQDAYEILELVKEHIKNHK</sequence>